<evidence type="ECO:0000313" key="2">
    <source>
        <dbReference type="EMBL" id="CAG8971933.1"/>
    </source>
</evidence>
<organism evidence="2 3">
    <name type="scientific">Hymenoscyphus albidus</name>
    <dbReference type="NCBI Taxonomy" id="595503"/>
    <lineage>
        <taxon>Eukaryota</taxon>
        <taxon>Fungi</taxon>
        <taxon>Dikarya</taxon>
        <taxon>Ascomycota</taxon>
        <taxon>Pezizomycotina</taxon>
        <taxon>Leotiomycetes</taxon>
        <taxon>Helotiales</taxon>
        <taxon>Helotiaceae</taxon>
        <taxon>Hymenoscyphus</taxon>
    </lineage>
</organism>
<reference evidence="2" key="1">
    <citation type="submission" date="2021-07" db="EMBL/GenBank/DDBJ databases">
        <authorList>
            <person name="Durling M."/>
        </authorList>
    </citation>
    <scope>NUCLEOTIDE SEQUENCE</scope>
</reference>
<protein>
    <submittedName>
        <fullName evidence="2">Uncharacterized protein</fullName>
    </submittedName>
</protein>
<gene>
    <name evidence="2" type="ORF">HYALB_00003268</name>
</gene>
<dbReference type="AlphaFoldDB" id="A0A9N9LD66"/>
<accession>A0A9N9LD66</accession>
<proteinExistence type="predicted"/>
<dbReference type="EMBL" id="CAJVRM010000031">
    <property type="protein sequence ID" value="CAG8971933.1"/>
    <property type="molecule type" value="Genomic_DNA"/>
</dbReference>
<keyword evidence="3" id="KW-1185">Reference proteome</keyword>
<sequence>MVDGEGGRKEKKAQRYVMCACLAGSMRGSPSAPQKEGKESEMNIPDMQSKEQRMTQFWTKSACAEQKRGED</sequence>
<evidence type="ECO:0000256" key="1">
    <source>
        <dbReference type="SAM" id="MobiDB-lite"/>
    </source>
</evidence>
<dbReference type="Proteomes" id="UP000701801">
    <property type="component" value="Unassembled WGS sequence"/>
</dbReference>
<name>A0A9N9LD66_9HELO</name>
<evidence type="ECO:0000313" key="3">
    <source>
        <dbReference type="Proteomes" id="UP000701801"/>
    </source>
</evidence>
<feature type="region of interest" description="Disordered" evidence="1">
    <location>
        <begin position="25"/>
        <end position="71"/>
    </location>
</feature>
<comment type="caution">
    <text evidence="2">The sequence shown here is derived from an EMBL/GenBank/DDBJ whole genome shotgun (WGS) entry which is preliminary data.</text>
</comment>